<dbReference type="OrthoDB" id="4059443at2759"/>
<sequence length="211" mass="24993">MDYLPFIDSEDYDADSISQVEKEIKREYAQIEKDKDEDTNLHPEVIKLLNLWKVPTTTSHFDTELLDEYMNPRKRKFDENEDGDEDEDALEERILEICSKKYPRIDLSRYFLNSDDEESLCITHAYIEHQEVLLKDCLSKTLTNQWAINNEFIKESNANLNLILEKENKNLVDLMKYRENAQLKNKPIFDKLKQKWKDNLIQNVLGTAPSD</sequence>
<dbReference type="EMBL" id="HE580267">
    <property type="protein sequence ID" value="CCD22643.1"/>
    <property type="molecule type" value="Genomic_DNA"/>
</dbReference>
<accession>G0W4A5</accession>
<dbReference type="GeneID" id="11493780"/>
<evidence type="ECO:0000313" key="2">
    <source>
        <dbReference type="Proteomes" id="UP000000689"/>
    </source>
</evidence>
<dbReference type="KEGG" id="ndi:NDAI_0A04880"/>
<protein>
    <recommendedName>
        <fullName evidence="3">Pre-mRNA-splicing factor SPF27</fullName>
    </recommendedName>
</protein>
<gene>
    <name evidence="1" type="primary">NDAI0A04880</name>
    <name evidence="1" type="ordered locus">NDAI_0A04880</name>
</gene>
<dbReference type="Proteomes" id="UP000000689">
    <property type="component" value="Chromosome 1"/>
</dbReference>
<proteinExistence type="predicted"/>
<dbReference type="eggNOG" id="ENOG502S9WN">
    <property type="taxonomic scope" value="Eukaryota"/>
</dbReference>
<dbReference type="HOGENOM" id="CLU_119596_0_0_1"/>
<dbReference type="OMA" id="YLRHQEL"/>
<name>G0W4A5_NAUDC</name>
<evidence type="ECO:0000313" key="1">
    <source>
        <dbReference type="EMBL" id="CCD22643.1"/>
    </source>
</evidence>
<dbReference type="STRING" id="1071378.G0W4A5"/>
<reference evidence="1 2" key="1">
    <citation type="journal article" date="2011" name="Proc. Natl. Acad. Sci. U.S.A.">
        <title>Evolutionary erosion of yeast sex chromosomes by mating-type switching accidents.</title>
        <authorList>
            <person name="Gordon J.L."/>
            <person name="Armisen D."/>
            <person name="Proux-Wera E."/>
            <person name="Oheigeartaigh S.S."/>
            <person name="Byrne K.P."/>
            <person name="Wolfe K.H."/>
        </authorList>
    </citation>
    <scope>NUCLEOTIDE SEQUENCE [LARGE SCALE GENOMIC DNA]</scope>
    <source>
        <strain evidence="2">ATCC 10597 / BCRC 20456 / CBS 421 / NBRC 0211 / NRRL Y-12639</strain>
    </source>
</reference>
<evidence type="ECO:0008006" key="3">
    <source>
        <dbReference type="Google" id="ProtNLM"/>
    </source>
</evidence>
<dbReference type="RefSeq" id="XP_003667886.1">
    <property type="nucleotide sequence ID" value="XM_003667838.1"/>
</dbReference>
<dbReference type="AlphaFoldDB" id="G0W4A5"/>
<keyword evidence="2" id="KW-1185">Reference proteome</keyword>
<organism evidence="1 2">
    <name type="scientific">Naumovozyma dairenensis (strain ATCC 10597 / BCRC 20456 / CBS 421 / NBRC 0211 / NRRL Y-12639)</name>
    <name type="common">Saccharomyces dairenensis</name>
    <dbReference type="NCBI Taxonomy" id="1071378"/>
    <lineage>
        <taxon>Eukaryota</taxon>
        <taxon>Fungi</taxon>
        <taxon>Dikarya</taxon>
        <taxon>Ascomycota</taxon>
        <taxon>Saccharomycotina</taxon>
        <taxon>Saccharomycetes</taxon>
        <taxon>Saccharomycetales</taxon>
        <taxon>Saccharomycetaceae</taxon>
        <taxon>Naumovozyma</taxon>
    </lineage>
</organism>